<dbReference type="InterPro" id="IPR011989">
    <property type="entry name" value="ARM-like"/>
</dbReference>
<dbReference type="PANTHER" id="PTHR14911:SF13">
    <property type="entry name" value="TRNA (GUANINE(6)-N2)-METHYLTRANSFERASE THUMP3"/>
    <property type="match status" value="1"/>
</dbReference>
<dbReference type="CDD" id="cd02440">
    <property type="entry name" value="AdoMet_MTases"/>
    <property type="match status" value="1"/>
</dbReference>
<dbReference type="EMBL" id="VUNI01000006">
    <property type="protein sequence ID" value="MST74440.1"/>
    <property type="molecule type" value="Genomic_DNA"/>
</dbReference>
<accession>A0A6L5YPW7</accession>
<keyword evidence="3" id="KW-0489">Methyltransferase</keyword>
<feature type="coiled-coil region" evidence="1">
    <location>
        <begin position="1"/>
        <end position="41"/>
    </location>
</feature>
<keyword evidence="4" id="KW-1185">Reference proteome</keyword>
<dbReference type="Proteomes" id="UP000474024">
    <property type="component" value="Unassembled WGS sequence"/>
</dbReference>
<dbReference type="GO" id="GO:0030488">
    <property type="term" value="P:tRNA methylation"/>
    <property type="evidence" value="ECO:0007669"/>
    <property type="project" value="TreeGrafter"/>
</dbReference>
<dbReference type="SUPFAM" id="SSF53335">
    <property type="entry name" value="S-adenosyl-L-methionine-dependent methyltransferases"/>
    <property type="match status" value="1"/>
</dbReference>
<evidence type="ECO:0000313" key="4">
    <source>
        <dbReference type="Proteomes" id="UP000474024"/>
    </source>
</evidence>
<dbReference type="InterPro" id="IPR000241">
    <property type="entry name" value="RlmKL-like_Mtase"/>
</dbReference>
<dbReference type="InterPro" id="IPR029063">
    <property type="entry name" value="SAM-dependent_MTases_sf"/>
</dbReference>
<evidence type="ECO:0000259" key="2">
    <source>
        <dbReference type="Pfam" id="PF01170"/>
    </source>
</evidence>
<keyword evidence="3" id="KW-0808">Transferase</keyword>
<dbReference type="Gene3D" id="1.25.10.10">
    <property type="entry name" value="Leucine-rich Repeat Variant"/>
    <property type="match status" value="1"/>
</dbReference>
<comment type="caution">
    <text evidence="3">The sequence shown here is derived from an EMBL/GenBank/DDBJ whole genome shotgun (WGS) entry which is preliminary data.</text>
</comment>
<protein>
    <submittedName>
        <fullName evidence="3">Methyltransferase</fullName>
    </submittedName>
</protein>
<dbReference type="Gene3D" id="3.40.50.150">
    <property type="entry name" value="Vaccinia Virus protein VP39"/>
    <property type="match status" value="1"/>
</dbReference>
<evidence type="ECO:0000313" key="3">
    <source>
        <dbReference type="EMBL" id="MST74440.1"/>
    </source>
</evidence>
<organism evidence="3 4">
    <name type="scientific">Roseburia porci</name>
    <dbReference type="NCBI Taxonomy" id="2605790"/>
    <lineage>
        <taxon>Bacteria</taxon>
        <taxon>Bacillati</taxon>
        <taxon>Bacillota</taxon>
        <taxon>Clostridia</taxon>
        <taxon>Lachnospirales</taxon>
        <taxon>Lachnospiraceae</taxon>
        <taxon>Roseburia</taxon>
    </lineage>
</organism>
<reference evidence="3 4" key="1">
    <citation type="submission" date="2019-08" db="EMBL/GenBank/DDBJ databases">
        <title>In-depth cultivation of the pig gut microbiome towards novel bacterial diversity and tailored functional studies.</title>
        <authorList>
            <person name="Wylensek D."/>
            <person name="Hitch T.C.A."/>
            <person name="Clavel T."/>
        </authorList>
    </citation>
    <scope>NUCLEOTIDE SEQUENCE [LARGE SCALE GENOMIC DNA]</scope>
    <source>
        <strain evidence="3 4">MUC/MUC-530-WT-4D</strain>
    </source>
</reference>
<keyword evidence="1" id="KW-0175">Coiled coil</keyword>
<dbReference type="RefSeq" id="WP_328596864.1">
    <property type="nucleotide sequence ID" value="NZ_VUNI01000006.1"/>
</dbReference>
<gene>
    <name evidence="3" type="ORF">FYJ75_05230</name>
</gene>
<dbReference type="GO" id="GO:0016423">
    <property type="term" value="F:tRNA (guanine) methyltransferase activity"/>
    <property type="evidence" value="ECO:0007669"/>
    <property type="project" value="TreeGrafter"/>
</dbReference>
<evidence type="ECO:0000256" key="1">
    <source>
        <dbReference type="SAM" id="Coils"/>
    </source>
</evidence>
<dbReference type="Pfam" id="PF01170">
    <property type="entry name" value="UPF0020"/>
    <property type="match status" value="1"/>
</dbReference>
<proteinExistence type="predicted"/>
<feature type="domain" description="Ribosomal RNA large subunit methyltransferase K/L-like methyltransferase" evidence="2">
    <location>
        <begin position="316"/>
        <end position="454"/>
    </location>
</feature>
<dbReference type="PANTHER" id="PTHR14911">
    <property type="entry name" value="THUMP DOMAIN-CONTAINING"/>
    <property type="match status" value="1"/>
</dbReference>
<dbReference type="AlphaFoldDB" id="A0A6L5YPW7"/>
<sequence>METIINELKNAQNVRSNLSKLRQLVRDSKEKELSLEELDHNNWMLPFLKSEDAKTRKNAALLLGELECENAKTALWEAYQREQTLFVKSAYLNALSHLDVEELVPELKEELSSLMTGEVLPENQKHVNEQVRELRKILIQYEGITHHTFSARNQTCEVLLLCNREQKGAIIHTITDGRAKLHPLGILVETSQLSAVMQSRLYRELVFPIHAGGLLPADAKSAAQKLWNSDMYELLERLHKESGDFYFRIECKSPMTLEERSAFSKKLSSELERLSAGKMINSTSDYEIELRLIATKDGSFYPCMKLYTMKNKRFAYRKNAIAASIHPSTAALIAELARPYLKENAQIMDPFCGVGTMLIERDLCVPAREIYATDIFGEAIEKGRENARLAGEKINFIHRDFFDFKHEYPFDEIITNMPLRGKKTKEETDQFYADFFTKLPEILAKDAVIILYTNEIGFVKKQLRIHRNFCLLQEYCMQKKNEFYLMIIGTK</sequence>
<name>A0A6L5YPW7_9FIRM</name>